<protein>
    <submittedName>
        <fullName evidence="2">Uncharacterized protein</fullName>
    </submittedName>
</protein>
<evidence type="ECO:0000313" key="3">
    <source>
        <dbReference type="Proteomes" id="UP001497516"/>
    </source>
</evidence>
<dbReference type="Proteomes" id="UP001497516">
    <property type="component" value="Chromosome 4"/>
</dbReference>
<gene>
    <name evidence="2" type="ORF">LTRI10_LOCUS21635</name>
</gene>
<evidence type="ECO:0000256" key="1">
    <source>
        <dbReference type="SAM" id="MobiDB-lite"/>
    </source>
</evidence>
<accession>A0AAV2E2R1</accession>
<sequence>MVLFDFKSDKHFVASFDKTTIHVYELTNPTIHPSRIRKTHWREVANITLAPYHRDRGDDEKDQSDSDADDPAADEEEEESYNGLMFFDGHGKIEGQEALTKLAQHLTRLRLIVSPQGHIYQDVSELGEHKEFGIHYLRLNDLFNWTDHGVSMVGVTMWRRLVLKYIIPKREKRPVMSGAVSKEKYEELKKMVSSKDKELGKLREEMEEQEREIQLLKEEKEDASEQHEAELRELEKEKDEELRISLKKKDEELKILKKRKDKEIQTLKEERVDPSEQQQEKLRELEKKKDEELREMVKRKGDELQMLEKRKDEELKSKNDELKILKKEKDDGAKLIREKDEALKTLRDQVENLKKASQGSEAATATNGKILVNNGEWHTLKKDKEALQKSITEKDVECTKLRKEKEELKAANAAETRMVRDQLSQLQQQEQRRNQPWVWTGATQFLKEYTVDVRTRRPMPRDSWGSLKVEVPSDCYYVYEPSTNASSSPFPMINWLVVNEEPNDWPPPPKTGAVCQPGQFDKDNWWFVKIAHPGGRLAMMAYYDGNQSSYTTPNYLYPIRLPFPRNSKVFTSTQFFLVEVNGARRLAFRYRA</sequence>
<feature type="region of interest" description="Disordered" evidence="1">
    <location>
        <begin position="52"/>
        <end position="75"/>
    </location>
</feature>
<keyword evidence="3" id="KW-1185">Reference proteome</keyword>
<proteinExistence type="predicted"/>
<evidence type="ECO:0000313" key="2">
    <source>
        <dbReference type="EMBL" id="CAL1380171.1"/>
    </source>
</evidence>
<name>A0AAV2E2R1_9ROSI</name>
<dbReference type="AlphaFoldDB" id="A0AAV2E2R1"/>
<dbReference type="EMBL" id="OZ034817">
    <property type="protein sequence ID" value="CAL1380171.1"/>
    <property type="molecule type" value="Genomic_DNA"/>
</dbReference>
<feature type="compositionally biased region" description="Acidic residues" evidence="1">
    <location>
        <begin position="60"/>
        <end position="75"/>
    </location>
</feature>
<reference evidence="2 3" key="1">
    <citation type="submission" date="2024-04" db="EMBL/GenBank/DDBJ databases">
        <authorList>
            <person name="Fracassetti M."/>
        </authorList>
    </citation>
    <scope>NUCLEOTIDE SEQUENCE [LARGE SCALE GENOMIC DNA]</scope>
</reference>
<organism evidence="2 3">
    <name type="scientific">Linum trigynum</name>
    <dbReference type="NCBI Taxonomy" id="586398"/>
    <lineage>
        <taxon>Eukaryota</taxon>
        <taxon>Viridiplantae</taxon>
        <taxon>Streptophyta</taxon>
        <taxon>Embryophyta</taxon>
        <taxon>Tracheophyta</taxon>
        <taxon>Spermatophyta</taxon>
        <taxon>Magnoliopsida</taxon>
        <taxon>eudicotyledons</taxon>
        <taxon>Gunneridae</taxon>
        <taxon>Pentapetalae</taxon>
        <taxon>rosids</taxon>
        <taxon>fabids</taxon>
        <taxon>Malpighiales</taxon>
        <taxon>Linaceae</taxon>
        <taxon>Linum</taxon>
    </lineage>
</organism>
<feature type="region of interest" description="Disordered" evidence="1">
    <location>
        <begin position="269"/>
        <end position="289"/>
    </location>
</feature>